<name>A0ABR1Z0E1_9PEZI</name>
<evidence type="ECO:0000313" key="2">
    <source>
        <dbReference type="EMBL" id="KAK8244417.1"/>
    </source>
</evidence>
<dbReference type="EMBL" id="JBBWRZ010000002">
    <property type="protein sequence ID" value="KAK8244417.1"/>
    <property type="molecule type" value="Genomic_DNA"/>
</dbReference>
<evidence type="ECO:0008006" key="4">
    <source>
        <dbReference type="Google" id="ProtNLM"/>
    </source>
</evidence>
<dbReference type="Proteomes" id="UP001492380">
    <property type="component" value="Unassembled WGS sequence"/>
</dbReference>
<dbReference type="PANTHER" id="PTHR40260">
    <property type="entry name" value="BLR8190 PROTEIN"/>
    <property type="match status" value="1"/>
</dbReference>
<keyword evidence="3" id="KW-1185">Reference proteome</keyword>
<dbReference type="SUPFAM" id="SSF54909">
    <property type="entry name" value="Dimeric alpha+beta barrel"/>
    <property type="match status" value="1"/>
</dbReference>
<protein>
    <recommendedName>
        <fullName evidence="4">EthD domain-containing protein</fullName>
    </recommendedName>
</protein>
<proteinExistence type="inferred from homology"/>
<comment type="similarity">
    <text evidence="1">Belongs to the tpcK family.</text>
</comment>
<gene>
    <name evidence="2" type="ORF">HDK90DRAFT_156283</name>
</gene>
<evidence type="ECO:0000313" key="3">
    <source>
        <dbReference type="Proteomes" id="UP001492380"/>
    </source>
</evidence>
<reference evidence="2 3" key="1">
    <citation type="submission" date="2024-04" db="EMBL/GenBank/DDBJ databases">
        <title>Phyllosticta paracitricarpa is synonymous to the EU quarantine fungus P. citricarpa based on phylogenomic analyses.</title>
        <authorList>
            <consortium name="Lawrence Berkeley National Laboratory"/>
            <person name="Van Ingen-Buijs V.A."/>
            <person name="Van Westerhoven A.C."/>
            <person name="Haridas S."/>
            <person name="Skiadas P."/>
            <person name="Martin F."/>
            <person name="Groenewald J.Z."/>
            <person name="Crous P.W."/>
            <person name="Seidl M.F."/>
        </authorList>
    </citation>
    <scope>NUCLEOTIDE SEQUENCE [LARGE SCALE GENOMIC DNA]</scope>
    <source>
        <strain evidence="2 3">CBS 123374</strain>
    </source>
</reference>
<dbReference type="InterPro" id="IPR011008">
    <property type="entry name" value="Dimeric_a/b-barrel"/>
</dbReference>
<dbReference type="PANTHER" id="PTHR40260:SF2">
    <property type="entry name" value="BLR8190 PROTEIN"/>
    <property type="match status" value="1"/>
</dbReference>
<dbReference type="Gene3D" id="3.30.70.100">
    <property type="match status" value="1"/>
</dbReference>
<organism evidence="2 3">
    <name type="scientific">Phyllosticta capitalensis</name>
    <dbReference type="NCBI Taxonomy" id="121624"/>
    <lineage>
        <taxon>Eukaryota</taxon>
        <taxon>Fungi</taxon>
        <taxon>Dikarya</taxon>
        <taxon>Ascomycota</taxon>
        <taxon>Pezizomycotina</taxon>
        <taxon>Dothideomycetes</taxon>
        <taxon>Dothideomycetes incertae sedis</taxon>
        <taxon>Botryosphaeriales</taxon>
        <taxon>Phyllostictaceae</taxon>
        <taxon>Phyllosticta</taxon>
    </lineage>
</organism>
<evidence type="ECO:0000256" key="1">
    <source>
        <dbReference type="ARBA" id="ARBA00005986"/>
    </source>
</evidence>
<dbReference type="InterPro" id="IPR009799">
    <property type="entry name" value="EthD_dom"/>
</dbReference>
<dbReference type="NCBIfam" id="TIGR02118">
    <property type="entry name" value="EthD family reductase"/>
    <property type="match status" value="1"/>
</dbReference>
<comment type="caution">
    <text evidence="2">The sequence shown here is derived from an EMBL/GenBank/DDBJ whole genome shotgun (WGS) entry which is preliminary data.</text>
</comment>
<sequence>MAPITVAVAYPNVPDATFDHDYYIKTHMDMLEKAFGNKILGWRALRITQTITADPPPYSVMTLMEFPDRKTWEECLALIRKDLIPDIRFYSNKTPVFLVAEPFGGLVGSFGRAL</sequence>
<accession>A0ABR1Z0E1</accession>